<comment type="caution">
    <text evidence="5">The sequence shown here is derived from an EMBL/GenBank/DDBJ whole genome shotgun (WGS) entry which is preliminary data.</text>
</comment>
<dbReference type="NCBIfam" id="NF006579">
    <property type="entry name" value="PRK09104.1"/>
    <property type="match status" value="1"/>
</dbReference>
<dbReference type="AlphaFoldDB" id="A0A368Z9Z0"/>
<dbReference type="Gene3D" id="3.30.70.360">
    <property type="match status" value="1"/>
</dbReference>
<dbReference type="OrthoDB" id="9761532at2"/>
<feature type="domain" description="Peptidase M20 dimerisation" evidence="4">
    <location>
        <begin position="203"/>
        <end position="360"/>
    </location>
</feature>
<dbReference type="GO" id="GO:0046872">
    <property type="term" value="F:metal ion binding"/>
    <property type="evidence" value="ECO:0007669"/>
    <property type="project" value="UniProtKB-KW"/>
</dbReference>
<evidence type="ECO:0000256" key="1">
    <source>
        <dbReference type="ARBA" id="ARBA00022670"/>
    </source>
</evidence>
<proteinExistence type="predicted"/>
<dbReference type="InterPro" id="IPR051458">
    <property type="entry name" value="Cyt/Met_Dipeptidase"/>
</dbReference>
<evidence type="ECO:0000313" key="5">
    <source>
        <dbReference type="EMBL" id="RCW88839.1"/>
    </source>
</evidence>
<dbReference type="InterPro" id="IPR011650">
    <property type="entry name" value="Peptidase_M20_dimer"/>
</dbReference>
<dbReference type="EMBL" id="QPJL01000001">
    <property type="protein sequence ID" value="RCW88839.1"/>
    <property type="molecule type" value="Genomic_DNA"/>
</dbReference>
<dbReference type="Proteomes" id="UP000253345">
    <property type="component" value="Unassembled WGS sequence"/>
</dbReference>
<protein>
    <submittedName>
        <fullName evidence="5">Acetylornithine deacetylase/succinyl-diaminopimelate desuccinylase-like protein</fullName>
    </submittedName>
</protein>
<dbReference type="SUPFAM" id="SSF53187">
    <property type="entry name" value="Zn-dependent exopeptidases"/>
    <property type="match status" value="1"/>
</dbReference>
<organism evidence="5 6">
    <name type="scientific">Paracoccus lutimaris</name>
    <dbReference type="NCBI Taxonomy" id="1490030"/>
    <lineage>
        <taxon>Bacteria</taxon>
        <taxon>Pseudomonadati</taxon>
        <taxon>Pseudomonadota</taxon>
        <taxon>Alphaproteobacteria</taxon>
        <taxon>Rhodobacterales</taxon>
        <taxon>Paracoccaceae</taxon>
        <taxon>Paracoccus</taxon>
    </lineage>
</organism>
<dbReference type="GO" id="GO:0008233">
    <property type="term" value="F:peptidase activity"/>
    <property type="evidence" value="ECO:0007669"/>
    <property type="project" value="UniProtKB-KW"/>
</dbReference>
<evidence type="ECO:0000256" key="2">
    <source>
        <dbReference type="ARBA" id="ARBA00022723"/>
    </source>
</evidence>
<dbReference type="GO" id="GO:0006508">
    <property type="term" value="P:proteolysis"/>
    <property type="evidence" value="ECO:0007669"/>
    <property type="project" value="UniProtKB-KW"/>
</dbReference>
<dbReference type="NCBIfam" id="NF006053">
    <property type="entry name" value="PRK08201.1"/>
    <property type="match status" value="1"/>
</dbReference>
<gene>
    <name evidence="5" type="ORF">DFP89_101275</name>
</gene>
<dbReference type="Pfam" id="PF01546">
    <property type="entry name" value="Peptidase_M20"/>
    <property type="match status" value="1"/>
</dbReference>
<evidence type="ECO:0000256" key="3">
    <source>
        <dbReference type="ARBA" id="ARBA00022801"/>
    </source>
</evidence>
<dbReference type="PANTHER" id="PTHR43270">
    <property type="entry name" value="BETA-ALA-HIS DIPEPTIDASE"/>
    <property type="match status" value="1"/>
</dbReference>
<keyword evidence="6" id="KW-1185">Reference proteome</keyword>
<dbReference type="PANTHER" id="PTHR43270:SF12">
    <property type="entry name" value="SUCCINYL-DIAMINOPIMELATE DESUCCINYLASE"/>
    <property type="match status" value="1"/>
</dbReference>
<evidence type="ECO:0000313" key="6">
    <source>
        <dbReference type="Proteomes" id="UP000253345"/>
    </source>
</evidence>
<dbReference type="InterPro" id="IPR002933">
    <property type="entry name" value="Peptidase_M20"/>
</dbReference>
<reference evidence="5 6" key="1">
    <citation type="submission" date="2018-07" db="EMBL/GenBank/DDBJ databases">
        <title>Genomic Encyclopedia of Type Strains, Phase III (KMG-III): the genomes of soil and plant-associated and newly described type strains.</title>
        <authorList>
            <person name="Whitman W."/>
        </authorList>
    </citation>
    <scope>NUCLEOTIDE SEQUENCE [LARGE SCALE GENOMIC DNA]</scope>
    <source>
        <strain evidence="5 6">CECT 8525</strain>
    </source>
</reference>
<name>A0A368Z9Z0_9RHOB</name>
<dbReference type="Pfam" id="PF07687">
    <property type="entry name" value="M20_dimer"/>
    <property type="match status" value="1"/>
</dbReference>
<evidence type="ECO:0000259" key="4">
    <source>
        <dbReference type="Pfam" id="PF07687"/>
    </source>
</evidence>
<dbReference type="Gene3D" id="3.40.630.10">
    <property type="entry name" value="Zn peptidases"/>
    <property type="match status" value="1"/>
</dbReference>
<accession>A0A368Z9Z0</accession>
<keyword evidence="3" id="KW-0378">Hydrolase</keyword>
<keyword evidence="2" id="KW-0479">Metal-binding</keyword>
<keyword evidence="1" id="KW-0645">Protease</keyword>
<sequence length="461" mass="49895">MPMSVKLDDILSTLDSEFPQAQARLLEFLRIPSISTDPAHRGDVRAAAEWLCAELVGLGFDASIRDTPGHPMVVAHSPKGTRRPVLFYGHYDVQPVDPLELWTSPPFEPAIENTPAGPVIRGRGASDDKGQLMTFVEAFRAWKAVHGALPTDLVLLFEGEEESGSPSLRPFLRENADELRAGIAMICDTSMYADGRPAITTQLRGLLGQEITIRAADRDLHSGSFGGLAANPIQLLVNALASMKDATGRITLPGFYDGVPELTDELRADWQALGFDAADFLLRVGLKHPIGEKGRTALEMVWNRPTFEINGITGGYTGEGFKTVLPAEARAKVSFRLTGTQDPETILQAFHAHIRAAIPADCTVEFHGHGASPASRMNISDPAFAAAKQALSEEWGREAAYIGAGGSIPIAGDFKEILGMDSMLIGFARDDDRIHSPNEKYDLQSFAKGARSWARILAALT</sequence>